<organism evidence="3 4">
    <name type="scientific">Riccia sorocarpa</name>
    <dbReference type="NCBI Taxonomy" id="122646"/>
    <lineage>
        <taxon>Eukaryota</taxon>
        <taxon>Viridiplantae</taxon>
        <taxon>Streptophyta</taxon>
        <taxon>Embryophyta</taxon>
        <taxon>Marchantiophyta</taxon>
        <taxon>Marchantiopsida</taxon>
        <taxon>Marchantiidae</taxon>
        <taxon>Marchantiales</taxon>
        <taxon>Ricciaceae</taxon>
        <taxon>Riccia</taxon>
    </lineage>
</organism>
<sequence>MRSIALLRKAGVSLLKDGKELTERNISWRDRLATNGIFPEEVDLMRLQEVESWVARKNLVQDKLLDTKGWRWDGDDGEVNWGAATKEWTLKLADRKDFTDYFNGKWNRNDGQETWRQRWMRLWAAPITFRRKAWLWRFMQRGYFLNSRGSGRIEEEKRCQICNYDEETLEHTFWTCSRLRRRRASLMECGVLDPGLDSLIQWLDCALKDASTNTSLLTLLEEIRRELDAYPTVSSSERTRTITKAALEMVKGWTHTWSQQRQNGAAREEERPPYLQSADPHAESPTTLQATTEDDDSLTSDDSSEESEEVSLF</sequence>
<feature type="domain" description="Reverse transcriptase zinc-binding" evidence="2">
    <location>
        <begin position="113"/>
        <end position="178"/>
    </location>
</feature>
<feature type="region of interest" description="Disordered" evidence="1">
    <location>
        <begin position="258"/>
        <end position="313"/>
    </location>
</feature>
<dbReference type="InterPro" id="IPR026960">
    <property type="entry name" value="RVT-Znf"/>
</dbReference>
<accession>A0ABD3HD30</accession>
<protein>
    <recommendedName>
        <fullName evidence="2">Reverse transcriptase zinc-binding domain-containing protein</fullName>
    </recommendedName>
</protein>
<dbReference type="Pfam" id="PF13966">
    <property type="entry name" value="zf-RVT"/>
    <property type="match status" value="1"/>
</dbReference>
<dbReference type="Proteomes" id="UP001633002">
    <property type="component" value="Unassembled WGS sequence"/>
</dbReference>
<evidence type="ECO:0000313" key="3">
    <source>
        <dbReference type="EMBL" id="KAL3689288.1"/>
    </source>
</evidence>
<dbReference type="EMBL" id="JBJQOH010000004">
    <property type="protein sequence ID" value="KAL3689288.1"/>
    <property type="molecule type" value="Genomic_DNA"/>
</dbReference>
<proteinExistence type="predicted"/>
<evidence type="ECO:0000313" key="4">
    <source>
        <dbReference type="Proteomes" id="UP001633002"/>
    </source>
</evidence>
<feature type="compositionally biased region" description="Acidic residues" evidence="1">
    <location>
        <begin position="292"/>
        <end position="313"/>
    </location>
</feature>
<comment type="caution">
    <text evidence="3">The sequence shown here is derived from an EMBL/GenBank/DDBJ whole genome shotgun (WGS) entry which is preliminary data.</text>
</comment>
<evidence type="ECO:0000259" key="2">
    <source>
        <dbReference type="Pfam" id="PF13966"/>
    </source>
</evidence>
<evidence type="ECO:0000256" key="1">
    <source>
        <dbReference type="SAM" id="MobiDB-lite"/>
    </source>
</evidence>
<dbReference type="AlphaFoldDB" id="A0ABD3HD30"/>
<reference evidence="3 4" key="1">
    <citation type="submission" date="2024-09" db="EMBL/GenBank/DDBJ databases">
        <title>Chromosome-scale assembly of Riccia sorocarpa.</title>
        <authorList>
            <person name="Paukszto L."/>
        </authorList>
    </citation>
    <scope>NUCLEOTIDE SEQUENCE [LARGE SCALE GENOMIC DNA]</scope>
    <source>
        <strain evidence="3">LP-2024</strain>
        <tissue evidence="3">Aerial parts of the thallus</tissue>
    </source>
</reference>
<keyword evidence="4" id="KW-1185">Reference proteome</keyword>
<gene>
    <name evidence="3" type="ORF">R1sor_015597</name>
</gene>
<name>A0ABD3HD30_9MARC</name>